<evidence type="ECO:0000313" key="1">
    <source>
        <dbReference type="EMBL" id="KAK3069610.1"/>
    </source>
</evidence>
<gene>
    <name evidence="1" type="ORF">LTS18_000284</name>
</gene>
<feature type="non-terminal residue" evidence="1">
    <location>
        <position position="357"/>
    </location>
</feature>
<accession>A0ACC3DGA1</accession>
<protein>
    <submittedName>
        <fullName evidence="1">Uncharacterized protein</fullName>
    </submittedName>
</protein>
<evidence type="ECO:0000313" key="2">
    <source>
        <dbReference type="Proteomes" id="UP001186974"/>
    </source>
</evidence>
<name>A0ACC3DGA1_9PEZI</name>
<sequence>MERRAFSQQTPSGGGDRGWARSTDSGYAQREQLPLPTKPPYTAHLGNLSFDATEGDVQDFFTGCSVTSVRIVEDKLERKPKGFGYVEFGSLDGLKKALELNGQQFQGRNIRISVADPPKDRPEGRELNDWSRKGPLPDLPNQQRRTSERGFGSGRGYEAAPDAGGDRGERRRPPFEGDGKPRDFGNWERKGPLSPVAGAPPTGPGREGGRPRMNDGPRERKLSPAWGEGRSQDGSRPPRREFAERPQVARQPTEAEMDNQWRSKMRPDAPAKSSTPTPDASTPSSPAAPTAPASRPRLNLQKRTVSEAQPSPSAESGDSKASPFGAARPIDTSAREKEIEEKRQLAIRQKQEADAKA</sequence>
<proteinExistence type="predicted"/>
<keyword evidence="2" id="KW-1185">Reference proteome</keyword>
<organism evidence="1 2">
    <name type="scientific">Coniosporium uncinatum</name>
    <dbReference type="NCBI Taxonomy" id="93489"/>
    <lineage>
        <taxon>Eukaryota</taxon>
        <taxon>Fungi</taxon>
        <taxon>Dikarya</taxon>
        <taxon>Ascomycota</taxon>
        <taxon>Pezizomycotina</taxon>
        <taxon>Dothideomycetes</taxon>
        <taxon>Dothideomycetes incertae sedis</taxon>
        <taxon>Coniosporium</taxon>
    </lineage>
</organism>
<dbReference type="EMBL" id="JAWDJW010005083">
    <property type="protein sequence ID" value="KAK3069610.1"/>
    <property type="molecule type" value="Genomic_DNA"/>
</dbReference>
<comment type="caution">
    <text evidence="1">The sequence shown here is derived from an EMBL/GenBank/DDBJ whole genome shotgun (WGS) entry which is preliminary data.</text>
</comment>
<reference evidence="1" key="1">
    <citation type="submission" date="2024-09" db="EMBL/GenBank/DDBJ databases">
        <title>Black Yeasts Isolated from many extreme environments.</title>
        <authorList>
            <person name="Coleine C."/>
            <person name="Stajich J.E."/>
            <person name="Selbmann L."/>
        </authorList>
    </citation>
    <scope>NUCLEOTIDE SEQUENCE</scope>
    <source>
        <strain evidence="1">CCFEE 5737</strain>
    </source>
</reference>
<dbReference type="Proteomes" id="UP001186974">
    <property type="component" value="Unassembled WGS sequence"/>
</dbReference>